<keyword evidence="7" id="KW-1185">Reference proteome</keyword>
<dbReference type="InterPro" id="IPR054156">
    <property type="entry name" value="YxaF_TetR_C"/>
</dbReference>
<dbReference type="PANTHER" id="PTHR47506">
    <property type="entry name" value="TRANSCRIPTIONAL REGULATORY PROTEIN"/>
    <property type="match status" value="1"/>
</dbReference>
<dbReference type="InterPro" id="IPR036271">
    <property type="entry name" value="Tet_transcr_reg_TetR-rel_C_sf"/>
</dbReference>
<reference evidence="6 7" key="1">
    <citation type="submission" date="2022-03" db="EMBL/GenBank/DDBJ databases">
        <title>Mucilaginibacter sp. isolated from the gut of Protaetia brevitarsis seulensis larvae.</title>
        <authorList>
            <person name="Won M."/>
            <person name="Kim S.-J."/>
            <person name="Kwon S.-W."/>
        </authorList>
    </citation>
    <scope>NUCLEOTIDE SEQUENCE [LARGE SCALE GENOMIC DNA]</scope>
    <source>
        <strain evidence="6 7">CFWR-12</strain>
    </source>
</reference>
<dbReference type="Pfam" id="PF21993">
    <property type="entry name" value="TetR_C_13_2"/>
    <property type="match status" value="1"/>
</dbReference>
<feature type="DNA-binding region" description="H-T-H motif" evidence="4">
    <location>
        <begin position="28"/>
        <end position="47"/>
    </location>
</feature>
<dbReference type="InterPro" id="IPR009057">
    <property type="entry name" value="Homeodomain-like_sf"/>
</dbReference>
<dbReference type="Pfam" id="PF00440">
    <property type="entry name" value="TetR_N"/>
    <property type="match status" value="1"/>
</dbReference>
<name>A0ABY4C061_9MICO</name>
<dbReference type="PANTHER" id="PTHR47506:SF1">
    <property type="entry name" value="HTH-TYPE TRANSCRIPTIONAL REGULATOR YJDC"/>
    <property type="match status" value="1"/>
</dbReference>
<accession>A0ABY4C061</accession>
<evidence type="ECO:0000259" key="5">
    <source>
        <dbReference type="PROSITE" id="PS50977"/>
    </source>
</evidence>
<dbReference type="InterPro" id="IPR001647">
    <property type="entry name" value="HTH_TetR"/>
</dbReference>
<dbReference type="Gene3D" id="1.10.357.10">
    <property type="entry name" value="Tetracycline Repressor, domain 2"/>
    <property type="match status" value="1"/>
</dbReference>
<evidence type="ECO:0000256" key="1">
    <source>
        <dbReference type="ARBA" id="ARBA00023015"/>
    </source>
</evidence>
<dbReference type="SUPFAM" id="SSF46689">
    <property type="entry name" value="Homeodomain-like"/>
    <property type="match status" value="1"/>
</dbReference>
<dbReference type="Proteomes" id="UP000832097">
    <property type="component" value="Chromosome"/>
</dbReference>
<keyword evidence="1" id="KW-0805">Transcription regulation</keyword>
<keyword evidence="3" id="KW-0804">Transcription</keyword>
<evidence type="ECO:0000256" key="4">
    <source>
        <dbReference type="PROSITE-ProRule" id="PRU00335"/>
    </source>
</evidence>
<dbReference type="PROSITE" id="PS50977">
    <property type="entry name" value="HTH_TETR_2"/>
    <property type="match status" value="1"/>
</dbReference>
<evidence type="ECO:0000313" key="6">
    <source>
        <dbReference type="EMBL" id="UOE44827.1"/>
    </source>
</evidence>
<evidence type="ECO:0000313" key="7">
    <source>
        <dbReference type="Proteomes" id="UP000832097"/>
    </source>
</evidence>
<feature type="domain" description="HTH tetR-type" evidence="5">
    <location>
        <begin position="5"/>
        <end position="65"/>
    </location>
</feature>
<gene>
    <name evidence="6" type="ORF">MTO99_03310</name>
</gene>
<keyword evidence="2 4" id="KW-0238">DNA-binding</keyword>
<dbReference type="RefSeq" id="WP_243556934.1">
    <property type="nucleotide sequence ID" value="NZ_CP094528.1"/>
</dbReference>
<dbReference type="SUPFAM" id="SSF48498">
    <property type="entry name" value="Tetracyclin repressor-like, C-terminal domain"/>
    <property type="match status" value="1"/>
</dbReference>
<evidence type="ECO:0000256" key="2">
    <source>
        <dbReference type="ARBA" id="ARBA00023125"/>
    </source>
</evidence>
<evidence type="ECO:0000256" key="3">
    <source>
        <dbReference type="ARBA" id="ARBA00023163"/>
    </source>
</evidence>
<proteinExistence type="predicted"/>
<organism evidence="6 7">
    <name type="scientific">Agromyces larvae</name>
    <dbReference type="NCBI Taxonomy" id="2929802"/>
    <lineage>
        <taxon>Bacteria</taxon>
        <taxon>Bacillati</taxon>
        <taxon>Actinomycetota</taxon>
        <taxon>Actinomycetes</taxon>
        <taxon>Micrococcales</taxon>
        <taxon>Microbacteriaceae</taxon>
        <taxon>Agromyces</taxon>
    </lineage>
</organism>
<dbReference type="EMBL" id="CP094528">
    <property type="protein sequence ID" value="UOE44827.1"/>
    <property type="molecule type" value="Genomic_DNA"/>
</dbReference>
<protein>
    <submittedName>
        <fullName evidence="6">TetR/AcrR family transcriptional regulator</fullName>
    </submittedName>
</protein>
<sequence length="187" mass="20431">MTRQITERADLVLALADTFRRHGFEGASLATMSAETGLGKGSLYHFFPGGKEEMAAVVLDEVHGWFSREVHGPLTSGGDPGQQIAAMFVATARYFGSRQLVCLFGAFALGRERERFAQSIRRFFDEWIVALRGALERLGRSPDRAETIAIDVVSGIQGALVVARALQDEQVFLDALERLQATALSDA</sequence>